<organism evidence="2 3">
    <name type="scientific">Phytohabitans suffuscus</name>
    <dbReference type="NCBI Taxonomy" id="624315"/>
    <lineage>
        <taxon>Bacteria</taxon>
        <taxon>Bacillati</taxon>
        <taxon>Actinomycetota</taxon>
        <taxon>Actinomycetes</taxon>
        <taxon>Micromonosporales</taxon>
        <taxon>Micromonosporaceae</taxon>
    </lineage>
</organism>
<name>A0A6F8YVF7_9ACTN</name>
<feature type="region of interest" description="Disordered" evidence="1">
    <location>
        <begin position="1"/>
        <end position="44"/>
    </location>
</feature>
<reference evidence="2 3" key="2">
    <citation type="submission" date="2020-03" db="EMBL/GenBank/DDBJ databases">
        <authorList>
            <person name="Ichikawa N."/>
            <person name="Kimura A."/>
            <person name="Kitahashi Y."/>
            <person name="Uohara A."/>
        </authorList>
    </citation>
    <scope>NUCLEOTIDE SEQUENCE [LARGE SCALE GENOMIC DNA]</scope>
    <source>
        <strain evidence="2 3">NBRC 105367</strain>
    </source>
</reference>
<dbReference type="EMBL" id="AP022871">
    <property type="protein sequence ID" value="BCB89831.1"/>
    <property type="molecule type" value="Genomic_DNA"/>
</dbReference>
<keyword evidence="3" id="KW-1185">Reference proteome</keyword>
<dbReference type="RefSeq" id="WP_197946121.1">
    <property type="nucleotide sequence ID" value="NZ_AP022871.1"/>
</dbReference>
<dbReference type="AlphaFoldDB" id="A0A6F8YVF7"/>
<accession>A0A6F8YVF7</accession>
<evidence type="ECO:0000256" key="1">
    <source>
        <dbReference type="SAM" id="MobiDB-lite"/>
    </source>
</evidence>
<dbReference type="Proteomes" id="UP000503011">
    <property type="component" value="Chromosome"/>
</dbReference>
<reference evidence="2 3" key="1">
    <citation type="submission" date="2020-03" db="EMBL/GenBank/DDBJ databases">
        <title>Whole genome shotgun sequence of Phytohabitans suffuscus NBRC 105367.</title>
        <authorList>
            <person name="Komaki H."/>
            <person name="Tamura T."/>
        </authorList>
    </citation>
    <scope>NUCLEOTIDE SEQUENCE [LARGE SCALE GENOMIC DNA]</scope>
    <source>
        <strain evidence="2 3">NBRC 105367</strain>
    </source>
</reference>
<dbReference type="KEGG" id="psuu:Psuf_071440"/>
<evidence type="ECO:0000313" key="2">
    <source>
        <dbReference type="EMBL" id="BCB89831.1"/>
    </source>
</evidence>
<sequence>MGAERPDQRLVGGCGVRGDAQAGGDGELDGVPPTQPAAPVTPTQAPAVVGSASTASIAVSPFIGIVAASAADIPAGTVATWPRGTTTCSA</sequence>
<evidence type="ECO:0000313" key="3">
    <source>
        <dbReference type="Proteomes" id="UP000503011"/>
    </source>
</evidence>
<proteinExistence type="predicted"/>
<feature type="compositionally biased region" description="Gly residues" evidence="1">
    <location>
        <begin position="12"/>
        <end position="25"/>
    </location>
</feature>
<protein>
    <submittedName>
        <fullName evidence="2">Uncharacterized protein</fullName>
    </submittedName>
</protein>
<gene>
    <name evidence="2" type="ORF">Psuf_071440</name>
</gene>